<dbReference type="Pfam" id="PF17803">
    <property type="entry name" value="Cadherin_4"/>
    <property type="match status" value="1"/>
</dbReference>
<dbReference type="InterPro" id="IPR016187">
    <property type="entry name" value="CTDL_fold"/>
</dbReference>
<dbReference type="InterPro" id="IPR038081">
    <property type="entry name" value="CalX-like_sf"/>
</dbReference>
<dbReference type="InterPro" id="IPR013320">
    <property type="entry name" value="ConA-like_dom_sf"/>
</dbReference>
<evidence type="ECO:0000256" key="1">
    <source>
        <dbReference type="ARBA" id="ARBA00022729"/>
    </source>
</evidence>
<feature type="non-terminal residue" evidence="6">
    <location>
        <position position="1"/>
    </location>
</feature>
<keyword evidence="1" id="KW-0732">Signal</keyword>
<dbReference type="InterPro" id="IPR003644">
    <property type="entry name" value="Calx_beta"/>
</dbReference>
<dbReference type="Gene3D" id="2.60.120.200">
    <property type="match status" value="1"/>
</dbReference>
<feature type="non-terminal residue" evidence="6">
    <location>
        <position position="1725"/>
    </location>
</feature>
<feature type="domain" description="Cyclic nucleotide-binding" evidence="5">
    <location>
        <begin position="979"/>
        <end position="1013"/>
    </location>
</feature>
<dbReference type="InterPro" id="IPR040853">
    <property type="entry name" value="RapA2_cadherin-like"/>
</dbReference>
<evidence type="ECO:0000259" key="4">
    <source>
        <dbReference type="PROSITE" id="PS50041"/>
    </source>
</evidence>
<dbReference type="Pfam" id="PF17963">
    <property type="entry name" value="Big_9"/>
    <property type="match status" value="2"/>
</dbReference>
<name>A0A381Q864_9ZZZZ</name>
<dbReference type="InterPro" id="IPR016186">
    <property type="entry name" value="C-type_lectin-like/link_sf"/>
</dbReference>
<evidence type="ECO:0000256" key="2">
    <source>
        <dbReference type="ARBA" id="ARBA00022737"/>
    </source>
</evidence>
<dbReference type="SUPFAM" id="SSF56436">
    <property type="entry name" value="C-type lectin-like"/>
    <property type="match status" value="2"/>
</dbReference>
<dbReference type="Pfam" id="PF03160">
    <property type="entry name" value="Calx-beta"/>
    <property type="match status" value="2"/>
</dbReference>
<proteinExistence type="predicted"/>
<dbReference type="GO" id="GO:0016020">
    <property type="term" value="C:membrane"/>
    <property type="evidence" value="ECO:0007669"/>
    <property type="project" value="InterPro"/>
</dbReference>
<evidence type="ECO:0000256" key="3">
    <source>
        <dbReference type="ARBA" id="ARBA00022837"/>
    </source>
</evidence>
<accession>A0A381Q864</accession>
<keyword evidence="2" id="KW-0677">Repeat</keyword>
<evidence type="ECO:0008006" key="7">
    <source>
        <dbReference type="Google" id="ProtNLM"/>
    </source>
</evidence>
<dbReference type="Pfam" id="PF13385">
    <property type="entry name" value="Laminin_G_3"/>
    <property type="match status" value="1"/>
</dbReference>
<evidence type="ECO:0000313" key="6">
    <source>
        <dbReference type="EMBL" id="SUZ75522.1"/>
    </source>
</evidence>
<dbReference type="Gene3D" id="3.10.100.10">
    <property type="entry name" value="Mannose-Binding Protein A, subunit A"/>
    <property type="match status" value="2"/>
</dbReference>
<dbReference type="PROSITE" id="PS50042">
    <property type="entry name" value="CNMP_BINDING_3"/>
    <property type="match status" value="1"/>
</dbReference>
<evidence type="ECO:0000259" key="5">
    <source>
        <dbReference type="PROSITE" id="PS50042"/>
    </source>
</evidence>
<dbReference type="CDD" id="cd00037">
    <property type="entry name" value="CLECT"/>
    <property type="match status" value="1"/>
</dbReference>
<dbReference type="SUPFAM" id="SSF141072">
    <property type="entry name" value="CalX-like"/>
    <property type="match status" value="2"/>
</dbReference>
<dbReference type="InterPro" id="IPR000595">
    <property type="entry name" value="cNMP-bd_dom"/>
</dbReference>
<gene>
    <name evidence="6" type="ORF">METZ01_LOCUS28376</name>
</gene>
<protein>
    <recommendedName>
        <fullName evidence="7">C-type lectin domain-containing protein</fullName>
    </recommendedName>
</protein>
<feature type="domain" description="C-type lectin" evidence="4">
    <location>
        <begin position="1602"/>
        <end position="1702"/>
    </location>
</feature>
<sequence>MKKSFFLFLALFFSISINVFSQTAIVSITPTSISENGGTATLTITLSAVDSKENVFVLTYPTASSESPSDSKISGNPSDFTVTSDTIKIPAGSTTASITVTGQDDIIGENTELAIFKINKSSTSPGNATIGDPNTVNLDITDDEIIVDLHLSTDSIYESGNPYMESVITAFLSKPAPEDVKVKFRVVPTGTTASGTDYEFPVDLITIAAGDTTGTVTVTVIDDALDEPSEGSLVNDILKIEIEYVTGGGADNIGTTVVTIDIVDDDNGPQSVDDTYGCTGSSYSISEGGVVIIPAVDGLLANDTDPEGDIPLEAKKKSNPSFGSVVLNSDGSFTYTHNGDEQHSDSFTYYAVDSKGNKGNTKLITLCITPVNDCPDPTELLLELEPGEEGLGDLKVETNDSDNPKTDFTYTILPDVDQPDGTNYLEGGVLICPTTGLAGICADGTFSYTAPNKAVGATPVTANIWYEVTDNSPEDNCPKITKNIKVIYQNYLPIPLNDTVFVGQGETVCVAAPGVLVNDDLGTGGDRSLLEAQASLDPHHGTYNLELDGSFCYTHDGSTTSSIDSLVYKIHDGFDQSGETASIIFMINECPESVEHNFQVYEGDSITVGIHAFSLDLATYGLLIGATDADADDITAKVILDPHHVLPAGLTINPDGSFIYIHDGTEPTLYGDITGDGVADPNFDFFLYSAADDLCDSDPDTVRITIIPINDCPVTTTDGFNSLGLIGGKHINEHLTDEGYSLDSVVCVLIDADGNAIEDAFGTPLEGVCNGINDTLYAYTRNSSGEGITWVKEEYMIEGGELKGTGEDILGDDTDEEGDNVYGKYSTPGKLKLEGKWTAALEKKWGPLFAAGIMTDASPLHGLYGEVKCEDTGLPGLCSDGSFTYVHDGSNTIRDVIYYEACNDGPPDDGLPPYNCCVLDSILLFFGPDNDCAEANNDFYTMNEGDTLDINASNVGVNAHFDSLNGKQFTGIFLNDFDEEGDSLWILTYGNVDYGSSIALIPGNGPYFGEITINPDGSFIYIHDGSDNYFDTITYAMGDIVHAPDECDRKTIYISINPVNDCPTPSDDQYVVNEGECISIAVTDNNLLLNDTDPDMGTLPFIRDLTNLTYYSFETWFTKDTTAGFLGAGGALDYPVIHVVKDFGGTSYDGRLKSNTTGPKPERDRFGNSYSAYYFNQFLGMDNYIEVDTTVLDINSSGYTISGWIWPVDPNAELTILNFNVGTSEEGISIGHKNSNFTLKIGDGNSWKLDEVITGFNIRTIIDTHFSLVKDGTNYKFYVDGLLVYEKDLDIGLTGPKMSSLQIGRSYTSGNYFNGKIDDIYVYRKPIDNTQAYFLYKSLYAKWFFGPNNGTVTCTDTGASGICPDGSFTYCHDGSPTALDIFKYLASDSICDTEAEAKINVIQINDCPIPLADTFYIDEGGTLNLANLGVSVIDNDSDEEGDSINVKLVEGPKHGTVTCPPGTAEEICSDGTFTYVHDHGEDRLDSLSYTAEDDGGTCVGRDTVKVYIVISNVNDCPIPVDDVYYVEEGDSLTIDTCMLVGGDGYQNWDTGEPSNGAGIENFALIYITGKWNDVDDAYTKPHLIEIESSITTLVGYSYLGEYDGHSYFQSNTTSIWSDAKLAAEAAGGYLSVIKTEDENDAITAMISQELLIGLYQDKLDSYYAEPKGAWKWLDGDYLYDATPNYVCGILLNDDDGGGDTLWVESWVPGNGNIDIDADGNFRYTH</sequence>
<organism evidence="6">
    <name type="scientific">marine metagenome</name>
    <dbReference type="NCBI Taxonomy" id="408172"/>
    <lineage>
        <taxon>unclassified sequences</taxon>
        <taxon>metagenomes</taxon>
        <taxon>ecological metagenomes</taxon>
    </lineage>
</organism>
<reference evidence="6" key="1">
    <citation type="submission" date="2018-05" db="EMBL/GenBank/DDBJ databases">
        <authorList>
            <person name="Lanie J.A."/>
            <person name="Ng W.-L."/>
            <person name="Kazmierczak K.M."/>
            <person name="Andrzejewski T.M."/>
            <person name="Davidsen T.M."/>
            <person name="Wayne K.J."/>
            <person name="Tettelin H."/>
            <person name="Glass J.I."/>
            <person name="Rusch D."/>
            <person name="Podicherti R."/>
            <person name="Tsui H.-C.T."/>
            <person name="Winkler M.E."/>
        </authorList>
    </citation>
    <scope>NUCLEOTIDE SEQUENCE</scope>
</reference>
<dbReference type="InterPro" id="IPR001304">
    <property type="entry name" value="C-type_lectin-like"/>
</dbReference>
<dbReference type="NCBIfam" id="NF012211">
    <property type="entry name" value="tand_rpt_95"/>
    <property type="match status" value="1"/>
</dbReference>
<dbReference type="GO" id="GO:0007154">
    <property type="term" value="P:cell communication"/>
    <property type="evidence" value="ECO:0007669"/>
    <property type="project" value="InterPro"/>
</dbReference>
<dbReference type="Gene3D" id="2.60.40.2030">
    <property type="match status" value="2"/>
</dbReference>
<dbReference type="PROSITE" id="PS50041">
    <property type="entry name" value="C_TYPE_LECTIN_2"/>
    <property type="match status" value="1"/>
</dbReference>
<dbReference type="EMBL" id="UINC01001249">
    <property type="protein sequence ID" value="SUZ75522.1"/>
    <property type="molecule type" value="Genomic_DNA"/>
</dbReference>
<keyword evidence="3" id="KW-0106">Calcium</keyword>
<dbReference type="SUPFAM" id="SSF49899">
    <property type="entry name" value="Concanavalin A-like lectins/glucanases"/>
    <property type="match status" value="1"/>
</dbReference>